<dbReference type="InterPro" id="IPR036291">
    <property type="entry name" value="NAD(P)-bd_dom_sf"/>
</dbReference>
<proteinExistence type="inferred from homology"/>
<evidence type="ECO:0000259" key="11">
    <source>
        <dbReference type="Pfam" id="PF08240"/>
    </source>
</evidence>
<keyword evidence="7" id="KW-0520">NAD</keyword>
<evidence type="ECO:0000256" key="9">
    <source>
        <dbReference type="SAM" id="MobiDB-lite"/>
    </source>
</evidence>
<dbReference type="InterPro" id="IPR045306">
    <property type="entry name" value="SDH-like"/>
</dbReference>
<evidence type="ECO:0000256" key="4">
    <source>
        <dbReference type="ARBA" id="ARBA00022723"/>
    </source>
</evidence>
<sequence>MAIKTSHPNPSLQVTADHEIKMVEAPVEEPGPGDVLLHIKATGICGSDIHFWKTGRIGSLVVEGDCILGHEAAGVVLKCGEGVTDLQVGDRVAVEPGVPCEKCFLCREGRYNLCDDVQFAGVYPYHGTVQRYKVHPAKWLYKIPDNVSYAEAALLEPLSVVLHGVKTAGLSLGRPALVCGAGPIGLLALAAARASGAHPLVITDLEPGRLAFARDYVPSCITYQVDPKLSSEENAAKVRKLFGSDEYAAPPTVLECTGVESSVVLATFAVRRGGVVCVIGVGKSVMNNLPFMHISLAEVSSSSSSPPQESSESKNKNKNSKNRQTALSPSCCGCLFPRQEDLTLTVGACKIDLRFINRYRDTWPAGLACLGGGILDVKKLVSHVFPLEKAMEAMDICSDLRNGSIKVQIVDEVTATLI</sequence>
<comment type="similarity">
    <text evidence="3 8">Belongs to the zinc-containing alcohol dehydrogenase family.</text>
</comment>
<evidence type="ECO:0000259" key="10">
    <source>
        <dbReference type="Pfam" id="PF00107"/>
    </source>
</evidence>
<organism evidence="12 13">
    <name type="scientific">Apiospora saccharicola</name>
    <dbReference type="NCBI Taxonomy" id="335842"/>
    <lineage>
        <taxon>Eukaryota</taxon>
        <taxon>Fungi</taxon>
        <taxon>Dikarya</taxon>
        <taxon>Ascomycota</taxon>
        <taxon>Pezizomycotina</taxon>
        <taxon>Sordariomycetes</taxon>
        <taxon>Xylariomycetidae</taxon>
        <taxon>Amphisphaeriales</taxon>
        <taxon>Apiosporaceae</taxon>
        <taxon>Apiospora</taxon>
    </lineage>
</organism>
<comment type="pathway">
    <text evidence="2">Carbohydrate degradation.</text>
</comment>
<evidence type="ECO:0000256" key="8">
    <source>
        <dbReference type="RuleBase" id="RU361277"/>
    </source>
</evidence>
<feature type="domain" description="Alcohol dehydrogenase-like C-terminal" evidence="10">
    <location>
        <begin position="183"/>
        <end position="302"/>
    </location>
</feature>
<gene>
    <name evidence="12" type="ORF">PG996_010680</name>
</gene>
<evidence type="ECO:0000256" key="1">
    <source>
        <dbReference type="ARBA" id="ARBA00001947"/>
    </source>
</evidence>
<dbReference type="InterPro" id="IPR013149">
    <property type="entry name" value="ADH-like_C"/>
</dbReference>
<evidence type="ECO:0000256" key="3">
    <source>
        <dbReference type="ARBA" id="ARBA00008072"/>
    </source>
</evidence>
<name>A0ABR1UP93_9PEZI</name>
<dbReference type="PROSITE" id="PS00059">
    <property type="entry name" value="ADH_ZINC"/>
    <property type="match status" value="1"/>
</dbReference>
<evidence type="ECO:0000256" key="2">
    <source>
        <dbReference type="ARBA" id="ARBA00004921"/>
    </source>
</evidence>
<dbReference type="PANTHER" id="PTHR43161">
    <property type="entry name" value="SORBITOL DEHYDROGENASE"/>
    <property type="match status" value="1"/>
</dbReference>
<evidence type="ECO:0000313" key="13">
    <source>
        <dbReference type="Proteomes" id="UP001446871"/>
    </source>
</evidence>
<dbReference type="CDD" id="cd05285">
    <property type="entry name" value="sorbitol_DH"/>
    <property type="match status" value="1"/>
</dbReference>
<keyword evidence="5 8" id="KW-0862">Zinc</keyword>
<feature type="region of interest" description="Disordered" evidence="9">
    <location>
        <begin position="300"/>
        <end position="326"/>
    </location>
</feature>
<dbReference type="PANTHER" id="PTHR43161:SF4">
    <property type="entry name" value="D-XYLULOSE REDUCTASE"/>
    <property type="match status" value="1"/>
</dbReference>
<keyword evidence="4 8" id="KW-0479">Metal-binding</keyword>
<reference evidence="12 13" key="1">
    <citation type="submission" date="2023-01" db="EMBL/GenBank/DDBJ databases">
        <title>Analysis of 21 Apiospora genomes using comparative genomics revels a genus with tremendous synthesis potential of carbohydrate active enzymes and secondary metabolites.</title>
        <authorList>
            <person name="Sorensen T."/>
        </authorList>
    </citation>
    <scope>NUCLEOTIDE SEQUENCE [LARGE SCALE GENOMIC DNA]</scope>
    <source>
        <strain evidence="12 13">CBS 83171</strain>
    </source>
</reference>
<accession>A0ABR1UP93</accession>
<keyword evidence="6" id="KW-0560">Oxidoreductase</keyword>
<dbReference type="InterPro" id="IPR002328">
    <property type="entry name" value="ADH_Zn_CS"/>
</dbReference>
<dbReference type="Gene3D" id="3.90.180.10">
    <property type="entry name" value="Medium-chain alcohol dehydrogenases, catalytic domain"/>
    <property type="match status" value="2"/>
</dbReference>
<dbReference type="InterPro" id="IPR013154">
    <property type="entry name" value="ADH-like_N"/>
</dbReference>
<evidence type="ECO:0000256" key="5">
    <source>
        <dbReference type="ARBA" id="ARBA00022833"/>
    </source>
</evidence>
<dbReference type="Pfam" id="PF08240">
    <property type="entry name" value="ADH_N"/>
    <property type="match status" value="1"/>
</dbReference>
<dbReference type="SUPFAM" id="SSF51735">
    <property type="entry name" value="NAD(P)-binding Rossmann-fold domains"/>
    <property type="match status" value="1"/>
</dbReference>
<dbReference type="Gene3D" id="3.40.50.720">
    <property type="entry name" value="NAD(P)-binding Rossmann-like Domain"/>
    <property type="match status" value="1"/>
</dbReference>
<dbReference type="Proteomes" id="UP001446871">
    <property type="component" value="Unassembled WGS sequence"/>
</dbReference>
<dbReference type="EMBL" id="JAQQWM010000006">
    <property type="protein sequence ID" value="KAK8060750.1"/>
    <property type="molecule type" value="Genomic_DNA"/>
</dbReference>
<feature type="domain" description="Alcohol dehydrogenase-like N-terminal" evidence="11">
    <location>
        <begin position="31"/>
        <end position="145"/>
    </location>
</feature>
<dbReference type="Pfam" id="PF00107">
    <property type="entry name" value="ADH_zinc_N"/>
    <property type="match status" value="1"/>
</dbReference>
<protein>
    <submittedName>
        <fullName evidence="12">Canditate alcohol dehydrogenase</fullName>
    </submittedName>
</protein>
<evidence type="ECO:0000256" key="6">
    <source>
        <dbReference type="ARBA" id="ARBA00023002"/>
    </source>
</evidence>
<comment type="cofactor">
    <cofactor evidence="1 8">
        <name>Zn(2+)</name>
        <dbReference type="ChEBI" id="CHEBI:29105"/>
    </cofactor>
</comment>
<evidence type="ECO:0000256" key="7">
    <source>
        <dbReference type="ARBA" id="ARBA00023027"/>
    </source>
</evidence>
<evidence type="ECO:0000313" key="12">
    <source>
        <dbReference type="EMBL" id="KAK8060750.1"/>
    </source>
</evidence>
<dbReference type="InterPro" id="IPR011032">
    <property type="entry name" value="GroES-like_sf"/>
</dbReference>
<comment type="caution">
    <text evidence="12">The sequence shown here is derived from an EMBL/GenBank/DDBJ whole genome shotgun (WGS) entry which is preliminary data.</text>
</comment>
<keyword evidence="13" id="KW-1185">Reference proteome</keyword>
<dbReference type="SUPFAM" id="SSF50129">
    <property type="entry name" value="GroES-like"/>
    <property type="match status" value="1"/>
</dbReference>
<feature type="compositionally biased region" description="Low complexity" evidence="9">
    <location>
        <begin position="300"/>
        <end position="310"/>
    </location>
</feature>